<reference evidence="1" key="2">
    <citation type="submission" date="2025-09" db="UniProtKB">
        <authorList>
            <consortium name="EnsemblPlants"/>
        </authorList>
    </citation>
    <scope>IDENTIFICATION</scope>
</reference>
<organism evidence="1 2">
    <name type="scientific">Avena sativa</name>
    <name type="common">Oat</name>
    <dbReference type="NCBI Taxonomy" id="4498"/>
    <lineage>
        <taxon>Eukaryota</taxon>
        <taxon>Viridiplantae</taxon>
        <taxon>Streptophyta</taxon>
        <taxon>Embryophyta</taxon>
        <taxon>Tracheophyta</taxon>
        <taxon>Spermatophyta</taxon>
        <taxon>Magnoliopsida</taxon>
        <taxon>Liliopsida</taxon>
        <taxon>Poales</taxon>
        <taxon>Poaceae</taxon>
        <taxon>BOP clade</taxon>
        <taxon>Pooideae</taxon>
        <taxon>Poodae</taxon>
        <taxon>Poeae</taxon>
        <taxon>Poeae Chloroplast Group 1 (Aveneae type)</taxon>
        <taxon>Aveninae</taxon>
        <taxon>Avena</taxon>
    </lineage>
</organism>
<dbReference type="Proteomes" id="UP001732700">
    <property type="component" value="Chromosome 3C"/>
</dbReference>
<evidence type="ECO:0000313" key="2">
    <source>
        <dbReference type="Proteomes" id="UP001732700"/>
    </source>
</evidence>
<evidence type="ECO:0000313" key="1">
    <source>
        <dbReference type="EnsemblPlants" id="AVESA.00010b.r2.3CG0488620.1.CDS"/>
    </source>
</evidence>
<reference evidence="1" key="1">
    <citation type="submission" date="2021-05" db="EMBL/GenBank/DDBJ databases">
        <authorList>
            <person name="Scholz U."/>
            <person name="Mascher M."/>
            <person name="Fiebig A."/>
        </authorList>
    </citation>
    <scope>NUCLEOTIDE SEQUENCE [LARGE SCALE GENOMIC DNA]</scope>
</reference>
<sequence length="496" mass="53977">MPGYHRLCFGYGRNGWNFTSPTPLSVAPSTSPAPTNLLSSPAPEKASPSAPHAAHPRHKDPRLPHPSAVGWAGSDTSRLPDLSPSIGMLLKWNTFSSGPVNTIHPFILVLLGIVYVCEPATAIVAVPSSNCYTFDSDSHLVDFTHMVGTNFEYNEKGSIPSDLVVQLCKDVQRRSQAGFIDFGRFTSSRSFLTGSKPVVYIQKFQNGDLAKCETTFEEMGRTAQVNIICGRCSNKVCKDEDGCICSVSYDERMCRVVVELSIPCAKSGPRVFKGFTVGFHPRSSEVVYNGLTQLGFEQPHHGFSFPSEQIHVSLYLSAMSSLSVLVGQPTFRVNPTKGLGVMLTGSGANGAKPTVLSPTLLNVNWICEITRSSPYEVNVSIPVAGYDPIEFTLTKECGYTQERESDSMRGWATFGIISCIFIVLSSLLCCGGFIYKTRVEHQYGLHALPGMNTMSAFLDVIGRPRCGNHASQASWENGSATTPAAQRTNDRRYGTI</sequence>
<proteinExistence type="predicted"/>
<name>A0ACD5VN57_AVESA</name>
<keyword evidence="2" id="KW-1185">Reference proteome</keyword>
<accession>A0ACD5VN57</accession>
<protein>
    <submittedName>
        <fullName evidence="1">Uncharacterized protein</fullName>
    </submittedName>
</protein>
<dbReference type="EnsemblPlants" id="AVESA.00010b.r2.3CG0488620.1">
    <property type="protein sequence ID" value="AVESA.00010b.r2.3CG0488620.1.CDS"/>
    <property type="gene ID" value="AVESA.00010b.r2.3CG0488620"/>
</dbReference>